<dbReference type="Gene3D" id="1.10.3750.10">
    <property type="entry name" value="YhaI-like"/>
    <property type="match status" value="1"/>
</dbReference>
<dbReference type="SUPFAM" id="SSF109915">
    <property type="entry name" value="Hypothetical protein YhaI"/>
    <property type="match status" value="1"/>
</dbReference>
<dbReference type="PATRIC" id="fig|1398.22.peg.1931"/>
<dbReference type="AlphaFoldDB" id="A0A150K0C6"/>
<reference evidence="4" key="2">
    <citation type="submission" date="2016-01" db="EMBL/GenBank/DDBJ databases">
        <authorList>
            <person name="Mitreva M."/>
            <person name="Pepin K.H."/>
            <person name="Mihindukulasuriya K.A."/>
            <person name="Fulton R."/>
            <person name="Fronick C."/>
            <person name="O'Laughlin M."/>
            <person name="Miner T."/>
            <person name="Herter B."/>
            <person name="Rosa B.A."/>
            <person name="Cordes M."/>
            <person name="Tomlinson C."/>
            <person name="Wollam A."/>
            <person name="Palsikar V.B."/>
            <person name="Mardis E.R."/>
            <person name="Wilson R.K."/>
        </authorList>
    </citation>
    <scope>NUCLEOTIDE SEQUENCE [LARGE SCALE GENOMIC DNA]</scope>
    <source>
        <strain evidence="4">GED7749B</strain>
    </source>
</reference>
<gene>
    <name evidence="2" type="ORF">B4098_0429</name>
    <name evidence="1" type="ORF">HMPREF3213_01929</name>
    <name evidence="3" type="ORF">QN341_03505</name>
</gene>
<reference evidence="1" key="3">
    <citation type="submission" date="2016-01" db="EMBL/GenBank/DDBJ databases">
        <authorList>
            <person name="Oliw E.H."/>
        </authorList>
    </citation>
    <scope>NUCLEOTIDE SEQUENCE [LARGE SCALE GENOMIC DNA]</scope>
    <source>
        <strain evidence="1">GED7749B</strain>
    </source>
</reference>
<reference evidence="2 5" key="1">
    <citation type="submission" date="2016-01" db="EMBL/GenBank/DDBJ databases">
        <title>Genome Sequences of Twelve Sporeforming Bacillus Species Isolated from Foods.</title>
        <authorList>
            <person name="Berendsen E.M."/>
            <person name="Wells-Bennik M.H."/>
            <person name="Krawcyk A.O."/>
            <person name="De Jong A."/>
            <person name="Holsappel S."/>
            <person name="Eijlander R.T."/>
            <person name="Kuipers O.P."/>
        </authorList>
    </citation>
    <scope>NUCLEOTIDE SEQUENCE [LARGE SCALE GENOMIC DNA]</scope>
    <source>
        <strain evidence="2 5">B4098</strain>
    </source>
</reference>
<dbReference type="Proteomes" id="UP000075288">
    <property type="component" value="Unassembled WGS sequence"/>
</dbReference>
<protein>
    <submittedName>
        <fullName evidence="3">YhaI family protein</fullName>
    </submittedName>
</protein>
<evidence type="ECO:0000313" key="4">
    <source>
        <dbReference type="Proteomes" id="UP000070376"/>
    </source>
</evidence>
<dbReference type="InterPro" id="IPR015058">
    <property type="entry name" value="DUF1878"/>
</dbReference>
<dbReference type="EMBL" id="LRPN01000070">
    <property type="protein sequence ID" value="KWZ81612.1"/>
    <property type="molecule type" value="Genomic_DNA"/>
</dbReference>
<evidence type="ECO:0000313" key="1">
    <source>
        <dbReference type="EMBL" id="KWZ81612.1"/>
    </source>
</evidence>
<dbReference type="Pfam" id="PF08963">
    <property type="entry name" value="DUF1878"/>
    <property type="match status" value="1"/>
</dbReference>
<evidence type="ECO:0000313" key="2">
    <source>
        <dbReference type="EMBL" id="KYC63023.1"/>
    </source>
</evidence>
<comment type="caution">
    <text evidence="2">The sequence shown here is derived from an EMBL/GenBank/DDBJ whole genome shotgun (WGS) entry which is preliminary data.</text>
</comment>
<evidence type="ECO:0000313" key="3">
    <source>
        <dbReference type="EMBL" id="MDL5040152.1"/>
    </source>
</evidence>
<proteinExistence type="predicted"/>
<dbReference type="Proteomes" id="UP000070376">
    <property type="component" value="Unassembled WGS sequence"/>
</dbReference>
<sequence>MESIEQKLERLEFYQTLLLKMIGTGQYPFFRLIMEKQLSKQDIEQFYALCDRLSDELKEQKADKFVFFYPLFQKFKDSLHEKLQPAEVIAACLQQGLYPELMKALKRNL</sequence>
<accession>A0A150K0C6</accession>
<dbReference type="OMA" id="MNEFFEI"/>
<dbReference type="Proteomes" id="UP001223084">
    <property type="component" value="Unassembled WGS sequence"/>
</dbReference>
<dbReference type="RefSeq" id="WP_013858722.1">
    <property type="nucleotide sequence ID" value="NZ_CP058594.1"/>
</dbReference>
<dbReference type="EMBL" id="JASUZX010000001">
    <property type="protein sequence ID" value="MDL5040152.1"/>
    <property type="molecule type" value="Genomic_DNA"/>
</dbReference>
<name>A0A150K0C6_HEYCO</name>
<reference evidence="3" key="4">
    <citation type="submission" date="2023-06" db="EMBL/GenBank/DDBJ databases">
        <title>Probiogenomic evaluation and L lactic producing Weizmannia coaggulans BKMTCR2-2 from tree bark.</title>
        <authorList>
            <person name="Mahittikon J."/>
            <person name="Tanasupawat S."/>
        </authorList>
    </citation>
    <scope>NUCLEOTIDE SEQUENCE</scope>
    <source>
        <strain evidence="3">BKMTCR2-2</strain>
    </source>
</reference>
<organism evidence="2 5">
    <name type="scientific">Heyndrickxia coagulans</name>
    <name type="common">Weizmannia coagulans</name>
    <dbReference type="NCBI Taxonomy" id="1398"/>
    <lineage>
        <taxon>Bacteria</taxon>
        <taxon>Bacillati</taxon>
        <taxon>Bacillota</taxon>
        <taxon>Bacilli</taxon>
        <taxon>Bacillales</taxon>
        <taxon>Bacillaceae</taxon>
        <taxon>Heyndrickxia</taxon>
    </lineage>
</organism>
<dbReference type="EMBL" id="LQYG01000042">
    <property type="protein sequence ID" value="KYC63023.1"/>
    <property type="molecule type" value="Genomic_DNA"/>
</dbReference>
<dbReference type="InterPro" id="IPR035945">
    <property type="entry name" value="YhaI-like_sf"/>
</dbReference>
<evidence type="ECO:0000313" key="5">
    <source>
        <dbReference type="Proteomes" id="UP000075288"/>
    </source>
</evidence>